<evidence type="ECO:0000256" key="5">
    <source>
        <dbReference type="ARBA" id="ARBA00022692"/>
    </source>
</evidence>
<keyword evidence="12" id="KW-1185">Reference proteome</keyword>
<feature type="transmembrane region" description="Helical" evidence="9">
    <location>
        <begin position="316"/>
        <end position="338"/>
    </location>
</feature>
<organism evidence="11 12">
    <name type="scientific">Helicovermis profundi</name>
    <dbReference type="NCBI Taxonomy" id="3065157"/>
    <lineage>
        <taxon>Bacteria</taxon>
        <taxon>Bacillati</taxon>
        <taxon>Bacillota</taxon>
        <taxon>Clostridia</taxon>
        <taxon>Helicovermis</taxon>
    </lineage>
</organism>
<dbReference type="GO" id="GO:0005886">
    <property type="term" value="C:plasma membrane"/>
    <property type="evidence" value="ECO:0007669"/>
    <property type="project" value="UniProtKB-SubCell"/>
</dbReference>
<dbReference type="Pfam" id="PF03553">
    <property type="entry name" value="Na_H_antiporter"/>
    <property type="match status" value="1"/>
</dbReference>
<evidence type="ECO:0000313" key="12">
    <source>
        <dbReference type="Proteomes" id="UP001321786"/>
    </source>
</evidence>
<feature type="transmembrane region" description="Helical" evidence="9">
    <location>
        <begin position="402"/>
        <end position="424"/>
    </location>
</feature>
<sequence length="492" mass="52319">MKKDQFSLKFYGSRWIAIIPFLVFIGSLLYMATMRRSSQDALLGLTLMSVGAVSFLAKDKPVFWNTLVEGMTKRSVGMFTLIFTLVGIFATLLSSGHIAGGIIWLASIAHLKGVYFIGFTFIACAILSTGSGSSMATVLTLGPALYPAGIILGANPFVLAGALISGANFGDTLAPVSDVTIAATSNQFFRKNEKSADIGGTVRSRFKYSIVAGGISLVILMLLGGGGSYLSPEQATNLINTYSNAKGLLMLIPVAVIIYLSVTGRHIGTCLSAGIFTGMIVAVGAGLIEPNAIIGVKMVGSSMKITGIISTGVVKMIKLIIILNVLMGAGHLLLKAGVMHSIVEKLGKIAKTPRSSEVLMVLLSSFMGFLGGFAVMGIAVAGPFVDVLGKDKKIHPYRRANFLSTCTTSMCHVVPWSSQLFVLAGFLMSMKSTFDFIPDISTTDFFLYCVQPWVLILVMFVAAVTGWGRIFEGNEGNIIKGNRINEIPKEIA</sequence>
<dbReference type="GO" id="GO:0015297">
    <property type="term" value="F:antiporter activity"/>
    <property type="evidence" value="ECO:0007669"/>
    <property type="project" value="UniProtKB-KW"/>
</dbReference>
<feature type="transmembrane region" description="Helical" evidence="9">
    <location>
        <begin position="208"/>
        <end position="230"/>
    </location>
</feature>
<keyword evidence="4" id="KW-1003">Cell membrane</keyword>
<feature type="transmembrane region" description="Helical" evidence="9">
    <location>
        <begin position="77"/>
        <end position="106"/>
    </location>
</feature>
<keyword evidence="2" id="KW-0813">Transport</keyword>
<evidence type="ECO:0000259" key="10">
    <source>
        <dbReference type="Pfam" id="PF03553"/>
    </source>
</evidence>
<feature type="transmembrane region" description="Helical" evidence="9">
    <location>
        <begin position="144"/>
        <end position="164"/>
    </location>
</feature>
<comment type="subcellular location">
    <subcellularLocation>
        <location evidence="1">Cell membrane</location>
        <topology evidence="1">Multi-pass membrane protein</topology>
    </subcellularLocation>
</comment>
<keyword evidence="5 9" id="KW-0812">Transmembrane</keyword>
<evidence type="ECO:0000256" key="7">
    <source>
        <dbReference type="ARBA" id="ARBA00023136"/>
    </source>
</evidence>
<keyword evidence="6 9" id="KW-1133">Transmembrane helix</keyword>
<evidence type="ECO:0000256" key="3">
    <source>
        <dbReference type="ARBA" id="ARBA00022449"/>
    </source>
</evidence>
<dbReference type="Proteomes" id="UP001321786">
    <property type="component" value="Chromosome"/>
</dbReference>
<feature type="transmembrane region" description="Helical" evidence="9">
    <location>
        <begin position="358"/>
        <end position="382"/>
    </location>
</feature>
<feature type="transmembrane region" description="Helical" evidence="9">
    <location>
        <begin position="274"/>
        <end position="296"/>
    </location>
</feature>
<dbReference type="RefSeq" id="WP_338536481.1">
    <property type="nucleotide sequence ID" value="NZ_AP028654.1"/>
</dbReference>
<dbReference type="InterPro" id="IPR018461">
    <property type="entry name" value="Na/H_Antiport_NhaC-like_C"/>
</dbReference>
<feature type="domain" description="Na+/H+ antiporter NhaC-like C-terminal" evidence="10">
    <location>
        <begin position="251"/>
        <end position="432"/>
    </location>
</feature>
<dbReference type="PANTHER" id="PTHR33451:SF5">
    <property type="entry name" value="NA+_H+ ANTIPORTER"/>
    <property type="match status" value="1"/>
</dbReference>
<accession>A0AAU9EA43</accession>
<dbReference type="InterPro" id="IPR052180">
    <property type="entry name" value="NhaC_Na-H+_Antiporter"/>
</dbReference>
<keyword evidence="7 9" id="KW-0472">Membrane</keyword>
<feature type="transmembrane region" description="Helical" evidence="9">
    <location>
        <begin position="445"/>
        <end position="467"/>
    </location>
</feature>
<comment type="similarity">
    <text evidence="8">Belongs to the NhaC Na(+)/H(+) (TC 2.A.35) antiporter family.</text>
</comment>
<evidence type="ECO:0000256" key="8">
    <source>
        <dbReference type="ARBA" id="ARBA00038435"/>
    </source>
</evidence>
<evidence type="ECO:0000256" key="9">
    <source>
        <dbReference type="SAM" id="Phobius"/>
    </source>
</evidence>
<dbReference type="AlphaFoldDB" id="A0AAU9EA43"/>
<name>A0AAU9EA43_9FIRM</name>
<evidence type="ECO:0000256" key="6">
    <source>
        <dbReference type="ARBA" id="ARBA00022989"/>
    </source>
</evidence>
<feature type="transmembrane region" description="Helical" evidence="9">
    <location>
        <begin position="242"/>
        <end position="262"/>
    </location>
</feature>
<reference evidence="11 12" key="1">
    <citation type="submission" date="2023-08" db="EMBL/GenBank/DDBJ databases">
        <title>Helicovermis profunda gen. nov., sp. nov., a novel mesophilic, fermentative bacterium within the Bacillota from a deep-sea hydrothermal vent chimney.</title>
        <authorList>
            <person name="Miyazaki U."/>
            <person name="Mizutani D."/>
            <person name="Hashimoto Y."/>
            <person name="Tame A."/>
            <person name="Sawayama S."/>
            <person name="Miyazaki J."/>
            <person name="Takai K."/>
            <person name="Nakagawa S."/>
        </authorList>
    </citation>
    <scope>NUCLEOTIDE SEQUENCE [LARGE SCALE GENOMIC DNA]</scope>
    <source>
        <strain evidence="11 12">S502</strain>
    </source>
</reference>
<proteinExistence type="inferred from homology"/>
<protein>
    <submittedName>
        <fullName evidence="11">Na+/H+ antiporter NhaC family protein</fullName>
    </submittedName>
</protein>
<evidence type="ECO:0000256" key="2">
    <source>
        <dbReference type="ARBA" id="ARBA00022448"/>
    </source>
</evidence>
<dbReference type="KEGG" id="hprf:HLPR_04750"/>
<evidence type="ECO:0000256" key="1">
    <source>
        <dbReference type="ARBA" id="ARBA00004651"/>
    </source>
</evidence>
<dbReference type="EMBL" id="AP028654">
    <property type="protein sequence ID" value="BEP28144.1"/>
    <property type="molecule type" value="Genomic_DNA"/>
</dbReference>
<keyword evidence="3" id="KW-0050">Antiport</keyword>
<evidence type="ECO:0000313" key="11">
    <source>
        <dbReference type="EMBL" id="BEP28144.1"/>
    </source>
</evidence>
<feature type="transmembrane region" description="Helical" evidence="9">
    <location>
        <begin position="12"/>
        <end position="32"/>
    </location>
</feature>
<feature type="transmembrane region" description="Helical" evidence="9">
    <location>
        <begin position="113"/>
        <end position="132"/>
    </location>
</feature>
<evidence type="ECO:0000256" key="4">
    <source>
        <dbReference type="ARBA" id="ARBA00022475"/>
    </source>
</evidence>
<dbReference type="PANTHER" id="PTHR33451">
    <property type="entry name" value="MALATE-2H(+)/NA(+)-LACTATE ANTIPORTER"/>
    <property type="match status" value="1"/>
</dbReference>
<gene>
    <name evidence="11" type="ORF">HLPR_04750</name>
</gene>